<dbReference type="Proteomes" id="UP000218334">
    <property type="component" value="Unassembled WGS sequence"/>
</dbReference>
<name>A0A2H3BVT5_9AGAR</name>
<feature type="non-terminal residue" evidence="2">
    <location>
        <position position="149"/>
    </location>
</feature>
<protein>
    <recommendedName>
        <fullName evidence="4">F-box domain-containing protein</fullName>
    </recommendedName>
</protein>
<feature type="coiled-coil region" evidence="1">
    <location>
        <begin position="47"/>
        <end position="81"/>
    </location>
</feature>
<evidence type="ECO:0000313" key="2">
    <source>
        <dbReference type="EMBL" id="PBK68023.1"/>
    </source>
</evidence>
<evidence type="ECO:0000256" key="1">
    <source>
        <dbReference type="SAM" id="Coils"/>
    </source>
</evidence>
<keyword evidence="3" id="KW-1185">Reference proteome</keyword>
<reference evidence="3" key="1">
    <citation type="journal article" date="2017" name="Nat. Ecol. Evol.">
        <title>Genome expansion and lineage-specific genetic innovations in the forest pathogenic fungi Armillaria.</title>
        <authorList>
            <person name="Sipos G."/>
            <person name="Prasanna A.N."/>
            <person name="Walter M.C."/>
            <person name="O'Connor E."/>
            <person name="Balint B."/>
            <person name="Krizsan K."/>
            <person name="Kiss B."/>
            <person name="Hess J."/>
            <person name="Varga T."/>
            <person name="Slot J."/>
            <person name="Riley R."/>
            <person name="Boka B."/>
            <person name="Rigling D."/>
            <person name="Barry K."/>
            <person name="Lee J."/>
            <person name="Mihaltcheva S."/>
            <person name="LaButti K."/>
            <person name="Lipzen A."/>
            <person name="Waldron R."/>
            <person name="Moloney N.M."/>
            <person name="Sperisen C."/>
            <person name="Kredics L."/>
            <person name="Vagvoelgyi C."/>
            <person name="Patrignani A."/>
            <person name="Fitzpatrick D."/>
            <person name="Nagy I."/>
            <person name="Doyle S."/>
            <person name="Anderson J.B."/>
            <person name="Grigoriev I.V."/>
            <person name="Gueldener U."/>
            <person name="Muensterkoetter M."/>
            <person name="Nagy L.G."/>
        </authorList>
    </citation>
    <scope>NUCLEOTIDE SEQUENCE [LARGE SCALE GENOMIC DNA]</scope>
    <source>
        <strain evidence="3">28-4</strain>
    </source>
</reference>
<evidence type="ECO:0000313" key="3">
    <source>
        <dbReference type="Proteomes" id="UP000218334"/>
    </source>
</evidence>
<dbReference type="STRING" id="1076256.A0A2H3BVT5"/>
<evidence type="ECO:0008006" key="4">
    <source>
        <dbReference type="Google" id="ProtNLM"/>
    </source>
</evidence>
<proteinExistence type="predicted"/>
<dbReference type="AlphaFoldDB" id="A0A2H3BVT5"/>
<accession>A0A2H3BVT5</accession>
<dbReference type="EMBL" id="KZ293434">
    <property type="protein sequence ID" value="PBK68023.1"/>
    <property type="molecule type" value="Genomic_DNA"/>
</dbReference>
<organism evidence="2 3">
    <name type="scientific">Armillaria solidipes</name>
    <dbReference type="NCBI Taxonomy" id="1076256"/>
    <lineage>
        <taxon>Eukaryota</taxon>
        <taxon>Fungi</taxon>
        <taxon>Dikarya</taxon>
        <taxon>Basidiomycota</taxon>
        <taxon>Agaricomycotina</taxon>
        <taxon>Agaricomycetes</taxon>
        <taxon>Agaricomycetidae</taxon>
        <taxon>Agaricales</taxon>
        <taxon>Marasmiineae</taxon>
        <taxon>Physalacriaceae</taxon>
        <taxon>Armillaria</taxon>
    </lineage>
</organism>
<keyword evidence="1" id="KW-0175">Coiled coil</keyword>
<sequence length="149" mass="17464">MDNMPKGLCSRCKDFISLTKEPLASTIPPYLAHLSWQTNEAPPESEVEDLKKSREHVRRSIAELDDQIRDLTLVLETLRVERARQQGIDDEYTAILAPIRRIPSEMLSEIFFHAQEEYHRVFDISSPSWVLSWVCRSWRMVVVNCSEFW</sequence>
<gene>
    <name evidence="2" type="ORF">ARMSODRAFT_914668</name>
</gene>